<dbReference type="AlphaFoldDB" id="A0A177PG31"/>
<evidence type="ECO:0000256" key="4">
    <source>
        <dbReference type="ARBA" id="ARBA00023136"/>
    </source>
</evidence>
<evidence type="ECO:0000313" key="7">
    <source>
        <dbReference type="EMBL" id="OAI29131.1"/>
    </source>
</evidence>
<dbReference type="PANTHER" id="PTHR37422:SF13">
    <property type="entry name" value="LIPOPOLYSACCHARIDE BIOSYNTHESIS PROTEIN PA4999-RELATED"/>
    <property type="match status" value="1"/>
</dbReference>
<evidence type="ECO:0000256" key="1">
    <source>
        <dbReference type="ARBA" id="ARBA00004141"/>
    </source>
</evidence>
<keyword evidence="2 5" id="KW-0812">Transmembrane</keyword>
<keyword evidence="4 5" id="KW-0472">Membrane</keyword>
<dbReference type="InterPro" id="IPR051533">
    <property type="entry name" value="WaaL-like"/>
</dbReference>
<dbReference type="InterPro" id="IPR007016">
    <property type="entry name" value="O-antigen_ligase-rel_domated"/>
</dbReference>
<dbReference type="EMBL" id="LUUK01000004">
    <property type="protein sequence ID" value="OAI29131.1"/>
    <property type="molecule type" value="Genomic_DNA"/>
</dbReference>
<feature type="transmembrane region" description="Helical" evidence="5">
    <location>
        <begin position="90"/>
        <end position="107"/>
    </location>
</feature>
<evidence type="ECO:0000256" key="2">
    <source>
        <dbReference type="ARBA" id="ARBA00022692"/>
    </source>
</evidence>
<dbReference type="RefSeq" id="WP_064023913.1">
    <property type="nucleotide sequence ID" value="NZ_LUUK01000004.1"/>
</dbReference>
<feature type="transmembrane region" description="Helical" evidence="5">
    <location>
        <begin position="353"/>
        <end position="370"/>
    </location>
</feature>
<keyword evidence="8" id="KW-1185">Reference proteome</keyword>
<sequence>MTHAYSDTALNVSRGLAIFAVVAVPMSTAATSIACVAMLAAWLASGQAFATLRQSWRHPLGKMIVAFYAWLVVGTFYADTDWPAKLQTLSSWKKLAYAFMLLGLFQSRRWQQRFVYYFVGVMAVAAIIAIPLWATDWVVRSGRGAGIFMTNHSTQSMAFTAALLGTLFVLHEPLSPRWKIAVWSAAALFVFNIFFVSTARSAYLALPVAAVFAFGSLYGFRKLPYFIGAAAVAVALFVATSDTVQQRIQVTLDEQAHYQTSASETSIGLRVVFYRNTWQLIREHPWLGYGTSGFKPAYEQVAKLNGQGWHAMSTGDPHNQYLFIWVENGIFGVLLFLAYIGVGLREGLANRPYGAIAASFLVAISASSLFNSHFKTFAEGYMLAFFLGALLSRPAELDDA</sequence>
<reference evidence="8" key="1">
    <citation type="submission" date="2016-03" db="EMBL/GenBank/DDBJ databases">
        <authorList>
            <person name="Heylen K."/>
            <person name="De Vos P."/>
            <person name="Vekeman B."/>
        </authorList>
    </citation>
    <scope>NUCLEOTIDE SEQUENCE [LARGE SCALE GENOMIC DNA]</scope>
    <source>
        <strain evidence="8">R-45383</strain>
    </source>
</reference>
<dbReference type="OrthoDB" id="9795248at2"/>
<evidence type="ECO:0000256" key="5">
    <source>
        <dbReference type="SAM" id="Phobius"/>
    </source>
</evidence>
<comment type="caution">
    <text evidence="7">The sequence shown here is derived from an EMBL/GenBank/DDBJ whole genome shotgun (WGS) entry which is preliminary data.</text>
</comment>
<feature type="transmembrane region" description="Helical" evidence="5">
    <location>
        <begin position="16"/>
        <end position="39"/>
    </location>
</feature>
<feature type="domain" description="O-antigen ligase-related" evidence="6">
    <location>
        <begin position="186"/>
        <end position="337"/>
    </location>
</feature>
<dbReference type="Proteomes" id="UP000077628">
    <property type="component" value="Unassembled WGS sequence"/>
</dbReference>
<comment type="subcellular location">
    <subcellularLocation>
        <location evidence="1">Membrane</location>
        <topology evidence="1">Multi-pass membrane protein</topology>
    </subcellularLocation>
</comment>
<dbReference type="PANTHER" id="PTHR37422">
    <property type="entry name" value="TEICHURONIC ACID BIOSYNTHESIS PROTEIN TUAE"/>
    <property type="match status" value="1"/>
</dbReference>
<feature type="transmembrane region" description="Helical" evidence="5">
    <location>
        <begin position="223"/>
        <end position="240"/>
    </location>
</feature>
<dbReference type="Pfam" id="PF04932">
    <property type="entry name" value="Wzy_C"/>
    <property type="match status" value="1"/>
</dbReference>
<dbReference type="GO" id="GO:0016020">
    <property type="term" value="C:membrane"/>
    <property type="evidence" value="ECO:0007669"/>
    <property type="project" value="UniProtKB-SubCell"/>
</dbReference>
<feature type="transmembrane region" description="Helical" evidence="5">
    <location>
        <begin position="322"/>
        <end position="341"/>
    </location>
</feature>
<feature type="transmembrane region" description="Helical" evidence="5">
    <location>
        <begin position="60"/>
        <end position="78"/>
    </location>
</feature>
<evidence type="ECO:0000256" key="3">
    <source>
        <dbReference type="ARBA" id="ARBA00022989"/>
    </source>
</evidence>
<evidence type="ECO:0000259" key="6">
    <source>
        <dbReference type="Pfam" id="PF04932"/>
    </source>
</evidence>
<dbReference type="STRING" id="702114.A1355_16795"/>
<keyword evidence="3 5" id="KW-1133">Transmembrane helix</keyword>
<evidence type="ECO:0000313" key="8">
    <source>
        <dbReference type="Proteomes" id="UP000077628"/>
    </source>
</evidence>
<feature type="transmembrane region" description="Helical" evidence="5">
    <location>
        <begin position="154"/>
        <end position="170"/>
    </location>
</feature>
<feature type="transmembrane region" description="Helical" evidence="5">
    <location>
        <begin position="114"/>
        <end position="134"/>
    </location>
</feature>
<proteinExistence type="predicted"/>
<gene>
    <name evidence="7" type="ORF">A1355_16795</name>
</gene>
<name>A0A177PG31_9GAMM</name>
<organism evidence="7 8">
    <name type="scientific">Methylomonas koyamae</name>
    <dbReference type="NCBI Taxonomy" id="702114"/>
    <lineage>
        <taxon>Bacteria</taxon>
        <taxon>Pseudomonadati</taxon>
        <taxon>Pseudomonadota</taxon>
        <taxon>Gammaproteobacteria</taxon>
        <taxon>Methylococcales</taxon>
        <taxon>Methylococcaceae</taxon>
        <taxon>Methylomonas</taxon>
    </lineage>
</organism>
<accession>A0A177PG31</accession>
<feature type="transmembrane region" description="Helical" evidence="5">
    <location>
        <begin position="182"/>
        <end position="203"/>
    </location>
</feature>
<protein>
    <submittedName>
        <fullName evidence="7">Polymerase</fullName>
    </submittedName>
</protein>